<dbReference type="Gene3D" id="3.90.1720.10">
    <property type="entry name" value="endopeptidase domain like (from Nostoc punctiforme)"/>
    <property type="match status" value="1"/>
</dbReference>
<dbReference type="EMBL" id="CAEZXL010000004">
    <property type="protein sequence ID" value="CAB4678164.1"/>
    <property type="molecule type" value="Genomic_DNA"/>
</dbReference>
<proteinExistence type="predicted"/>
<evidence type="ECO:0000259" key="1">
    <source>
        <dbReference type="PROSITE" id="PS50911"/>
    </source>
</evidence>
<name>A0A6J6MZQ9_9ZZZZ</name>
<evidence type="ECO:0000313" key="2">
    <source>
        <dbReference type="EMBL" id="CAB4678164.1"/>
    </source>
</evidence>
<sequence length="216" mass="23889">MSKKYSILFGLVFGSIFFSATAAFAEDSKETCFSKGYLCVFPYAYMGEDPYDVDRHNKPSPYNQTKHSCTSFVAWMLATFKPWMPEISTFDGAYKWDNDAVSRVGASLVTVPTVGDIAQWEKFNPTDEDDMGHVAYVTSVNKTLTGVVKSIELMDDNGGRWETTKKIMYPGSPIGKMGWPDHFIRFPDSLGVSSGGGGFIDRVPASVAIDYLESQG</sequence>
<protein>
    <submittedName>
        <fullName evidence="2">Unannotated protein</fullName>
    </submittedName>
</protein>
<dbReference type="InterPro" id="IPR007921">
    <property type="entry name" value="CHAP_dom"/>
</dbReference>
<reference evidence="2" key="1">
    <citation type="submission" date="2020-05" db="EMBL/GenBank/DDBJ databases">
        <authorList>
            <person name="Chiriac C."/>
            <person name="Salcher M."/>
            <person name="Ghai R."/>
            <person name="Kavagutti S V."/>
        </authorList>
    </citation>
    <scope>NUCLEOTIDE SEQUENCE</scope>
</reference>
<dbReference type="InterPro" id="IPR038765">
    <property type="entry name" value="Papain-like_cys_pep_sf"/>
</dbReference>
<gene>
    <name evidence="2" type="ORF">UFOPK2373_00059</name>
</gene>
<feature type="domain" description="Peptidase C51" evidence="1">
    <location>
        <begin position="44"/>
        <end position="181"/>
    </location>
</feature>
<dbReference type="Pfam" id="PF05257">
    <property type="entry name" value="CHAP"/>
    <property type="match status" value="1"/>
</dbReference>
<accession>A0A6J6MZQ9</accession>
<dbReference type="SUPFAM" id="SSF54001">
    <property type="entry name" value="Cysteine proteinases"/>
    <property type="match status" value="1"/>
</dbReference>
<dbReference type="AlphaFoldDB" id="A0A6J6MZQ9"/>
<organism evidence="2">
    <name type="scientific">freshwater metagenome</name>
    <dbReference type="NCBI Taxonomy" id="449393"/>
    <lineage>
        <taxon>unclassified sequences</taxon>
        <taxon>metagenomes</taxon>
        <taxon>ecological metagenomes</taxon>
    </lineage>
</organism>
<dbReference type="PROSITE" id="PS50911">
    <property type="entry name" value="CHAP"/>
    <property type="match status" value="1"/>
</dbReference>